<dbReference type="GO" id="GO:0000712">
    <property type="term" value="P:resolution of meiotic recombination intermediates"/>
    <property type="evidence" value="ECO:0007669"/>
    <property type="project" value="TreeGrafter"/>
</dbReference>
<dbReference type="InterPro" id="IPR038824">
    <property type="entry name" value="SHOC1-like"/>
</dbReference>
<accession>A0AAV3PDL8</accession>
<name>A0AAV3PDL8_LITER</name>
<sequence>MRTRFTTPSPSSSSLFSDFLRLPLPRLPPTPDFSPSLDRLHSFHDASLFSFDLEIESFEIQNALAKFLADAIPQDIDYNVDDFVSFDFRQQFLQDQAEEGDNGVNSEEKLLGNVDFEVTEPDLSLVPLGNAPEFQKEIMHIVAIDSHDKSDESMPNLEVRLQNYLEVERAVYTIDDITSDYSIQQQSQSPEDNENTLGIYQFHISDFPLFEVEETNLELFSGNTSNQLLIFESIETQKCMQEVEQIVNEKDPLGLAQFDLLDYLSEHVVLCARVEVPHLNFFEEMELIVSIEYSNTMDHSQEIANDDLASSKRSYTFEEPQYLESRAAYCFEVFSGAALISEMETCETMFSEAMNFKSFNELVVSRELTLMDDSFKALPVPILLDHEQIKPLNCLIEETLQLLEPQHLSTSDGLYLDWNFLVVDHGSSIEGSFALKLLQDINYCGVVYDFDTPDSRMLIDSFIFSDEVTHRPYSKEDKENLNVASVFSSKPVVFPGYTTDAALKILMKDESREAVTAAVPYKSGTEHITSSVKSMSDFRELEYLIPLESGRRKESKPDSVDIAAEYRLDLSSEPSATCTHMNMQLHSWNIILHPVKMSNDMLDLINNLHESFVAILENDVGFSKYPYAPETKDRLSYHSILEEKFQNWIHCISKGKAGMSHDNSNDILLMVVCAIKQTAWYLLYYGIHAAYIYMNKLCTTMELFRLKLSFLHQMIEEAHVMAEKGIHKIHPSLTVVQEILQTYKSLKILIVAERVYWFPLKRLLTSMGLSYNDPHQHSPSNSNSNKCYVFPDDVVNAMLCTDCSLISYE</sequence>
<comment type="caution">
    <text evidence="1">The sequence shown here is derived from an EMBL/GenBank/DDBJ whole genome shotgun (WGS) entry which is preliminary data.</text>
</comment>
<dbReference type="AlphaFoldDB" id="A0AAV3PDL8"/>
<dbReference type="EMBL" id="BAABME010001188">
    <property type="protein sequence ID" value="GAA0148137.1"/>
    <property type="molecule type" value="Genomic_DNA"/>
</dbReference>
<dbReference type="PANTHER" id="PTHR35764:SF1">
    <property type="entry name" value="PROTEIN SHORTAGE IN CHIASMATA 1"/>
    <property type="match status" value="1"/>
</dbReference>
<proteinExistence type="predicted"/>
<keyword evidence="2" id="KW-1185">Reference proteome</keyword>
<evidence type="ECO:0000313" key="2">
    <source>
        <dbReference type="Proteomes" id="UP001454036"/>
    </source>
</evidence>
<dbReference type="PANTHER" id="PTHR35764">
    <property type="entry name" value="PROTEIN SHORTAGE IN CHIASMATA 1"/>
    <property type="match status" value="1"/>
</dbReference>
<reference evidence="1 2" key="1">
    <citation type="submission" date="2024-01" db="EMBL/GenBank/DDBJ databases">
        <title>The complete chloroplast genome sequence of Lithospermum erythrorhizon: insights into the phylogenetic relationship among Boraginaceae species and the maternal lineages of purple gromwells.</title>
        <authorList>
            <person name="Okada T."/>
            <person name="Watanabe K."/>
        </authorList>
    </citation>
    <scope>NUCLEOTIDE SEQUENCE [LARGE SCALE GENOMIC DNA]</scope>
</reference>
<evidence type="ECO:0000313" key="1">
    <source>
        <dbReference type="EMBL" id="GAA0148137.1"/>
    </source>
</evidence>
<gene>
    <name evidence="1" type="ORF">LIER_07661</name>
</gene>
<protein>
    <submittedName>
        <fullName evidence="1">Uncharacterized protein</fullName>
    </submittedName>
</protein>
<dbReference type="Proteomes" id="UP001454036">
    <property type="component" value="Unassembled WGS sequence"/>
</dbReference>
<organism evidence="1 2">
    <name type="scientific">Lithospermum erythrorhizon</name>
    <name type="common">Purple gromwell</name>
    <name type="synonym">Lithospermum officinale var. erythrorhizon</name>
    <dbReference type="NCBI Taxonomy" id="34254"/>
    <lineage>
        <taxon>Eukaryota</taxon>
        <taxon>Viridiplantae</taxon>
        <taxon>Streptophyta</taxon>
        <taxon>Embryophyta</taxon>
        <taxon>Tracheophyta</taxon>
        <taxon>Spermatophyta</taxon>
        <taxon>Magnoliopsida</taxon>
        <taxon>eudicotyledons</taxon>
        <taxon>Gunneridae</taxon>
        <taxon>Pentapetalae</taxon>
        <taxon>asterids</taxon>
        <taxon>lamiids</taxon>
        <taxon>Boraginales</taxon>
        <taxon>Boraginaceae</taxon>
        <taxon>Boraginoideae</taxon>
        <taxon>Lithospermeae</taxon>
        <taxon>Lithospermum</taxon>
    </lineage>
</organism>